<dbReference type="SUPFAM" id="SSF48452">
    <property type="entry name" value="TPR-like"/>
    <property type="match status" value="1"/>
</dbReference>
<dbReference type="PANTHER" id="PTHR46512">
    <property type="entry name" value="PEPTIDYLPROLYL ISOMERASE"/>
    <property type="match status" value="1"/>
</dbReference>
<comment type="caution">
    <text evidence="2">The sequence shown here is derived from an EMBL/GenBank/DDBJ whole genome shotgun (WGS) entry which is preliminary data.</text>
</comment>
<dbReference type="Proteomes" id="UP000469452">
    <property type="component" value="Unassembled WGS sequence"/>
</dbReference>
<accession>A0A6A4ZSM0</accession>
<dbReference type="InterPro" id="IPR011990">
    <property type="entry name" value="TPR-like_helical_dom_sf"/>
</dbReference>
<gene>
    <name evidence="2" type="ORF">AaE_011136</name>
</gene>
<feature type="compositionally biased region" description="Basic and acidic residues" evidence="1">
    <location>
        <begin position="565"/>
        <end position="580"/>
    </location>
</feature>
<organism evidence="2 3">
    <name type="scientific">Aphanomyces astaci</name>
    <name type="common">Crayfish plague agent</name>
    <dbReference type="NCBI Taxonomy" id="112090"/>
    <lineage>
        <taxon>Eukaryota</taxon>
        <taxon>Sar</taxon>
        <taxon>Stramenopiles</taxon>
        <taxon>Oomycota</taxon>
        <taxon>Saprolegniomycetes</taxon>
        <taxon>Saprolegniales</taxon>
        <taxon>Verrucalvaceae</taxon>
        <taxon>Aphanomyces</taxon>
    </lineage>
</organism>
<sequence length="711" mass="78470">MSGPFGEAYTVSRMLDSINETMGDSAKVELKRNVGNGIALDTSPKEIACLDTQAKIKTSVERVANMDSLEKQAWIAHQRSKGNDLFKAQKFKEASDAYLQALTGLDLGGPAHNDVQRNVQHPITCNIVACMLKLEQWDKAVKMASIVLTAEPTNVKSLVQRARAYMHLEDFDKARKDAIAAQDLAHDVSKLLETIRRTQLHARRQQQVKTSFEKNMMKHIGSIYHDKKPPPNPSNVTLSKPSPTLRLWRQVVQNVFKIHETASRYELYATAVVAPWLPVGYIGMAAPPVVQYTHASIAERRIMRKNAIPEHAYTGYVPKDTREQADDPKPVVGKIKHAIVGYRGHRHNKEAMIGTTFTRGLEIVPQPVRLRKPYAMPQANKHLPISASGYGGFDKLSGYGQFLSRSQAGGQVADASGYGEMDNETQYGQFAAPPRPHDDVRSTYGEFAQASKYGQFAPPPSASGYGKFEKMSGYGQFAPPPAESGYGKFEKMSGYGQFAPPPAASEYGKFQDTSNYGQFAPPPPSNNAENASGHRQGATALPSKPIPQDRTHNIGKPETIPTSHVRPENPPHDQLTDPHKPPLRASRPPLNEIQFDDLCRNEGLRDAYIRVLRRVGGAPAVASLFQRISNVLRQQKGSKTETKQRVKVAFDLVVSRDGKVDKDGLSNALTKLSVIFTADELLALFSTLDRSCSGRATASRFVDRLHAEIDT</sequence>
<evidence type="ECO:0000256" key="1">
    <source>
        <dbReference type="SAM" id="MobiDB-lite"/>
    </source>
</evidence>
<dbReference type="VEuPathDB" id="FungiDB:H257_04393"/>
<evidence type="ECO:0000313" key="2">
    <source>
        <dbReference type="EMBL" id="KAF0716319.1"/>
    </source>
</evidence>
<feature type="region of interest" description="Disordered" evidence="1">
    <location>
        <begin position="503"/>
        <end position="589"/>
    </location>
</feature>
<dbReference type="Gene3D" id="1.25.40.10">
    <property type="entry name" value="Tetratricopeptide repeat domain"/>
    <property type="match status" value="1"/>
</dbReference>
<protein>
    <recommendedName>
        <fullName evidence="4">EF-hand domain-containing protein</fullName>
    </recommendedName>
</protein>
<dbReference type="InterPro" id="IPR011992">
    <property type="entry name" value="EF-hand-dom_pair"/>
</dbReference>
<name>A0A6A4ZSM0_APHAT</name>
<dbReference type="VEuPathDB" id="FungiDB:H257_04394"/>
<dbReference type="AlphaFoldDB" id="A0A6A4ZSM0"/>
<dbReference type="EMBL" id="VJMI01016866">
    <property type="protein sequence ID" value="KAF0716319.1"/>
    <property type="molecule type" value="Genomic_DNA"/>
</dbReference>
<evidence type="ECO:0008006" key="4">
    <source>
        <dbReference type="Google" id="ProtNLM"/>
    </source>
</evidence>
<evidence type="ECO:0000313" key="3">
    <source>
        <dbReference type="Proteomes" id="UP000469452"/>
    </source>
</evidence>
<dbReference type="InterPro" id="IPR050754">
    <property type="entry name" value="FKBP4/5/8-like"/>
</dbReference>
<reference evidence="2 3" key="1">
    <citation type="submission" date="2019-06" db="EMBL/GenBank/DDBJ databases">
        <title>Genomics analysis of Aphanomyces spp. identifies a new class of oomycete effector associated with host adaptation.</title>
        <authorList>
            <person name="Gaulin E."/>
        </authorList>
    </citation>
    <scope>NUCLEOTIDE SEQUENCE [LARGE SCALE GENOMIC DNA]</scope>
    <source>
        <strain evidence="2 3">E</strain>
    </source>
</reference>
<dbReference type="SUPFAM" id="SSF47473">
    <property type="entry name" value="EF-hand"/>
    <property type="match status" value="1"/>
</dbReference>
<proteinExistence type="predicted"/>